<name>A0AAP5UVQ3_9BURK</name>
<dbReference type="Pfam" id="PF10137">
    <property type="entry name" value="CAP12-PCTIR_TIR"/>
    <property type="match status" value="1"/>
</dbReference>
<dbReference type="GO" id="GO:0050135">
    <property type="term" value="F:NADP+ nucleosidase activity"/>
    <property type="evidence" value="ECO:0007669"/>
    <property type="project" value="InterPro"/>
</dbReference>
<protein>
    <submittedName>
        <fullName evidence="2">Nucleotide-binding protein</fullName>
    </submittedName>
</protein>
<dbReference type="Proteomes" id="UP001246473">
    <property type="component" value="Unassembled WGS sequence"/>
</dbReference>
<dbReference type="AlphaFoldDB" id="A0AAP5UVQ3"/>
<organism evidence="2 3">
    <name type="scientific">Paraburkholderia fungorum</name>
    <dbReference type="NCBI Taxonomy" id="134537"/>
    <lineage>
        <taxon>Bacteria</taxon>
        <taxon>Pseudomonadati</taxon>
        <taxon>Pseudomonadota</taxon>
        <taxon>Betaproteobacteria</taxon>
        <taxon>Burkholderiales</taxon>
        <taxon>Burkholderiaceae</taxon>
        <taxon>Paraburkholderia</taxon>
    </lineage>
</organism>
<sequence length="312" mass="34711">MYNLLMSAGADFWEAGKATAGHGRYLEFTHEAIRARFEKMTDAVIEELKRMPTLFAYEKDRYSTAPARVGWITDIRRLQNDYELTYQFDPAIPPIDPGTFESLWPALDIDPKGWEGTRTHWAIKEVDLIAALQTFGLVSRTIHVAPPLPVPAQAVTGTGQRSKVFVVHGRADGVKQDVARFLERIGIEPVILHERPNGGRTLITKFQEESADVAYAVVLMTPDDVGGLNDGLVTNRTQPRARQNVIFELGFFIGRLGASRVCALVQGKVEKPSDFDAVVYVAYDGTEAWQLQLARELAHAGVPHDVSRLVAR</sequence>
<proteinExistence type="predicted"/>
<accession>A0AAP5UVQ3</accession>
<comment type="caution">
    <text evidence="2">The sequence shown here is derived from an EMBL/GenBank/DDBJ whole genome shotgun (WGS) entry which is preliminary data.</text>
</comment>
<dbReference type="EMBL" id="JANSLM010000008">
    <property type="protein sequence ID" value="MDT8840101.1"/>
    <property type="molecule type" value="Genomic_DNA"/>
</dbReference>
<feature type="domain" description="CD-NTase-associated protein 12/Pycsar effector protein TIR" evidence="1">
    <location>
        <begin position="163"/>
        <end position="284"/>
    </location>
</feature>
<gene>
    <name evidence="2" type="ORF">ParKJ_22000</name>
</gene>
<evidence type="ECO:0000259" key="1">
    <source>
        <dbReference type="Pfam" id="PF10137"/>
    </source>
</evidence>
<reference evidence="2" key="1">
    <citation type="submission" date="2022-08" db="EMBL/GenBank/DDBJ databases">
        <authorList>
            <person name="Kim S.-J."/>
        </authorList>
    </citation>
    <scope>NUCLEOTIDE SEQUENCE</scope>
    <source>
        <strain evidence="2">KJ</strain>
    </source>
</reference>
<evidence type="ECO:0000313" key="2">
    <source>
        <dbReference type="EMBL" id="MDT8840101.1"/>
    </source>
</evidence>
<dbReference type="RefSeq" id="WP_315696988.1">
    <property type="nucleotide sequence ID" value="NZ_JANSLM010000008.1"/>
</dbReference>
<evidence type="ECO:0000313" key="3">
    <source>
        <dbReference type="Proteomes" id="UP001246473"/>
    </source>
</evidence>
<dbReference type="InterPro" id="IPR019302">
    <property type="entry name" value="CAP12/PCTIR_TIR_dom"/>
</dbReference>